<dbReference type="EMBL" id="JAFBEB010000010">
    <property type="protein sequence ID" value="MBM7591271.1"/>
    <property type="molecule type" value="Genomic_DNA"/>
</dbReference>
<dbReference type="PROSITE" id="PS00818">
    <property type="entry name" value="DPS_1"/>
    <property type="match status" value="1"/>
</dbReference>
<protein>
    <submittedName>
        <fullName evidence="4">Starvation-inducible DNA-binding protein</fullName>
    </submittedName>
</protein>
<dbReference type="RefSeq" id="WP_204518984.1">
    <property type="nucleotide sequence ID" value="NZ_BAABIN010000012.1"/>
</dbReference>
<comment type="caution">
    <text evidence="4">The sequence shown here is derived from an EMBL/GenBank/DDBJ whole genome shotgun (WGS) entry which is preliminary data.</text>
</comment>
<dbReference type="InterPro" id="IPR008331">
    <property type="entry name" value="Ferritin_DPS_dom"/>
</dbReference>
<evidence type="ECO:0000259" key="3">
    <source>
        <dbReference type="Pfam" id="PF00210"/>
    </source>
</evidence>
<gene>
    <name evidence="4" type="ORF">JOD01_002898</name>
</gene>
<dbReference type="PANTHER" id="PTHR42932">
    <property type="entry name" value="GENERAL STRESS PROTEIN 20U"/>
    <property type="match status" value="1"/>
</dbReference>
<dbReference type="PIRSF" id="PIRSF005900">
    <property type="entry name" value="Dps"/>
    <property type="match status" value="1"/>
</dbReference>
<dbReference type="GO" id="GO:0008199">
    <property type="term" value="F:ferric iron binding"/>
    <property type="evidence" value="ECO:0007669"/>
    <property type="project" value="InterPro"/>
</dbReference>
<keyword evidence="5" id="KW-1185">Reference proteome</keyword>
<keyword evidence="4" id="KW-0238">DNA-binding</keyword>
<sequence length="148" mass="16894">MKATNAQMEEVLNKQIANWSVLFVKLHNYHWYVKGNQFFTLHAKFEELYNEASGHIDELAERLLAIHGRPLATMSDYLKFSTIKEATGTETADQMVRTIVSDFSAMIEELKKGMDTAASLHDETTADMLLSIHTSLEKHVWMLQSFLG</sequence>
<evidence type="ECO:0000313" key="4">
    <source>
        <dbReference type="EMBL" id="MBM7591271.1"/>
    </source>
</evidence>
<dbReference type="PRINTS" id="PR01346">
    <property type="entry name" value="HELNAPAPROT"/>
</dbReference>
<dbReference type="InterPro" id="IPR023188">
    <property type="entry name" value="DPS_DNA-bd_CS"/>
</dbReference>
<dbReference type="Proteomes" id="UP000717624">
    <property type="component" value="Unassembled WGS sequence"/>
</dbReference>
<dbReference type="GO" id="GO:0003677">
    <property type="term" value="F:DNA binding"/>
    <property type="evidence" value="ECO:0007669"/>
    <property type="project" value="UniProtKB-KW"/>
</dbReference>
<dbReference type="Pfam" id="PF00210">
    <property type="entry name" value="Ferritin"/>
    <property type="match status" value="1"/>
</dbReference>
<accession>A0A939BW00</accession>
<dbReference type="SUPFAM" id="SSF47240">
    <property type="entry name" value="Ferritin-like"/>
    <property type="match status" value="1"/>
</dbReference>
<feature type="domain" description="Ferritin/DPS" evidence="3">
    <location>
        <begin position="10"/>
        <end position="147"/>
    </location>
</feature>
<dbReference type="InterPro" id="IPR012347">
    <property type="entry name" value="Ferritin-like"/>
</dbReference>
<dbReference type="InterPro" id="IPR009078">
    <property type="entry name" value="Ferritin-like_SF"/>
</dbReference>
<dbReference type="GO" id="GO:0016722">
    <property type="term" value="F:oxidoreductase activity, acting on metal ions"/>
    <property type="evidence" value="ECO:0007669"/>
    <property type="project" value="InterPro"/>
</dbReference>
<dbReference type="PANTHER" id="PTHR42932:SF1">
    <property type="entry name" value="GENERAL STRESS PROTEIN 20U"/>
    <property type="match status" value="1"/>
</dbReference>
<organism evidence="4 5">
    <name type="scientific">Brevibacillus fulvus</name>
    <dbReference type="NCBI Taxonomy" id="1125967"/>
    <lineage>
        <taxon>Bacteria</taxon>
        <taxon>Bacillati</taxon>
        <taxon>Bacillota</taxon>
        <taxon>Bacilli</taxon>
        <taxon>Bacillales</taxon>
        <taxon>Paenibacillaceae</taxon>
        <taxon>Brevibacillus</taxon>
    </lineage>
</organism>
<dbReference type="InterPro" id="IPR002177">
    <property type="entry name" value="DPS_DNA-bd"/>
</dbReference>
<dbReference type="Gene3D" id="1.20.1260.10">
    <property type="match status" value="1"/>
</dbReference>
<dbReference type="CDD" id="cd01043">
    <property type="entry name" value="DPS"/>
    <property type="match status" value="1"/>
</dbReference>
<evidence type="ECO:0000256" key="1">
    <source>
        <dbReference type="ARBA" id="ARBA00009497"/>
    </source>
</evidence>
<evidence type="ECO:0000313" key="5">
    <source>
        <dbReference type="Proteomes" id="UP000717624"/>
    </source>
</evidence>
<evidence type="ECO:0000256" key="2">
    <source>
        <dbReference type="RuleBase" id="RU003875"/>
    </source>
</evidence>
<proteinExistence type="inferred from homology"/>
<name>A0A939BW00_9BACL</name>
<reference evidence="4" key="1">
    <citation type="submission" date="2021-01" db="EMBL/GenBank/DDBJ databases">
        <title>Genomic Encyclopedia of Type Strains, Phase IV (KMG-IV): sequencing the most valuable type-strain genomes for metagenomic binning, comparative biology and taxonomic classification.</title>
        <authorList>
            <person name="Goeker M."/>
        </authorList>
    </citation>
    <scope>NUCLEOTIDE SEQUENCE</scope>
    <source>
        <strain evidence="4">DSM 25523</strain>
    </source>
</reference>
<comment type="similarity">
    <text evidence="1 2">Belongs to the Dps family.</text>
</comment>
<dbReference type="AlphaFoldDB" id="A0A939BW00"/>